<feature type="compositionally biased region" description="Basic residues" evidence="1">
    <location>
        <begin position="153"/>
        <end position="173"/>
    </location>
</feature>
<dbReference type="AlphaFoldDB" id="A0A8H5UA23"/>
<protein>
    <submittedName>
        <fullName evidence="2">Uncharacterized protein</fullName>
    </submittedName>
</protein>
<organism evidence="2 3">
    <name type="scientific">Fusarium circinatum</name>
    <name type="common">Pitch canker fungus</name>
    <name type="synonym">Gibberella circinata</name>
    <dbReference type="NCBI Taxonomy" id="48490"/>
    <lineage>
        <taxon>Eukaryota</taxon>
        <taxon>Fungi</taxon>
        <taxon>Dikarya</taxon>
        <taxon>Ascomycota</taxon>
        <taxon>Pezizomycotina</taxon>
        <taxon>Sordariomycetes</taxon>
        <taxon>Hypocreomycetidae</taxon>
        <taxon>Hypocreales</taxon>
        <taxon>Nectriaceae</taxon>
        <taxon>Fusarium</taxon>
        <taxon>Fusarium fujikuroi species complex</taxon>
    </lineage>
</organism>
<evidence type="ECO:0000313" key="3">
    <source>
        <dbReference type="Proteomes" id="UP000572754"/>
    </source>
</evidence>
<comment type="caution">
    <text evidence="2">The sequence shown here is derived from an EMBL/GenBank/DDBJ whole genome shotgun (WGS) entry which is preliminary data.</text>
</comment>
<proteinExistence type="predicted"/>
<feature type="compositionally biased region" description="Polar residues" evidence="1">
    <location>
        <begin position="82"/>
        <end position="98"/>
    </location>
</feature>
<dbReference type="Proteomes" id="UP000572754">
    <property type="component" value="Unassembled WGS sequence"/>
</dbReference>
<reference evidence="3" key="1">
    <citation type="journal article" date="2020" name="BMC Genomics">
        <title>Correction to: Identification and distribution of gene clusters required for synthesis of sphingolipid metabolism inhibitors in diverse species of the filamentous fungus Fusarium.</title>
        <authorList>
            <person name="Kim H.S."/>
            <person name="Lohmar J.M."/>
            <person name="Busman M."/>
            <person name="Brown D.W."/>
            <person name="Naumann T.A."/>
            <person name="Divon H.H."/>
            <person name="Lysoe E."/>
            <person name="Uhlig S."/>
            <person name="Proctor R.H."/>
        </authorList>
    </citation>
    <scope>NUCLEOTIDE SEQUENCE [LARGE SCALE GENOMIC DNA]</scope>
    <source>
        <strain evidence="3">NRRL 25331</strain>
    </source>
</reference>
<dbReference type="EMBL" id="JAAQPE010000136">
    <property type="protein sequence ID" value="KAF5683955.1"/>
    <property type="molecule type" value="Genomic_DNA"/>
</dbReference>
<gene>
    <name evidence="2" type="ORF">FCIRC_4168</name>
</gene>
<reference evidence="2 3" key="2">
    <citation type="submission" date="2020-05" db="EMBL/GenBank/DDBJ databases">
        <title>Identification and distribution of gene clusters putatively required for synthesis of sphingolipid metabolism inhibitors in phylogenetically diverse species of the filamentous fungus Fusarium.</title>
        <authorList>
            <person name="Kim H.-S."/>
            <person name="Busman M."/>
            <person name="Brown D.W."/>
            <person name="Divon H."/>
            <person name="Uhlig S."/>
            <person name="Proctor R.H."/>
        </authorList>
    </citation>
    <scope>NUCLEOTIDE SEQUENCE [LARGE SCALE GENOMIC DNA]</scope>
    <source>
        <strain evidence="2 3">NRRL 25331</strain>
    </source>
</reference>
<evidence type="ECO:0000313" key="2">
    <source>
        <dbReference type="EMBL" id="KAF5683955.1"/>
    </source>
</evidence>
<accession>A0A8H5UA23</accession>
<keyword evidence="3" id="KW-1185">Reference proteome</keyword>
<name>A0A8H5UA23_FUSCI</name>
<sequence>MCLMTFWMHECFFCGAVKDNASRYDPAITTTCPGGCNTPVQEKLEWRYWICPPCEEERATDERKYPPRGQPPQQRPRAYMFQNGSQPQNGTQHQSEPRSQAAPRFQDAPRYQPLQNIPGGRHPAQQYPAQQEEQRPQYFQMGQPPRGQDEPRRHGRRESRHESHGHHHHDHYY</sequence>
<feature type="region of interest" description="Disordered" evidence="1">
    <location>
        <begin position="59"/>
        <end position="173"/>
    </location>
</feature>
<evidence type="ECO:0000256" key="1">
    <source>
        <dbReference type="SAM" id="MobiDB-lite"/>
    </source>
</evidence>